<name>A0A0E9PIT8_ANGAN</name>
<dbReference type="AlphaFoldDB" id="A0A0E9PIT8"/>
<dbReference type="EMBL" id="GBXM01104148">
    <property type="protein sequence ID" value="JAH04429.1"/>
    <property type="molecule type" value="Transcribed_RNA"/>
</dbReference>
<proteinExistence type="predicted"/>
<sequence>MAQKSFIHIKLVKPQLTLNDHFIELQILSHM</sequence>
<evidence type="ECO:0000313" key="1">
    <source>
        <dbReference type="EMBL" id="JAH04429.1"/>
    </source>
</evidence>
<accession>A0A0E9PIT8</accession>
<protein>
    <submittedName>
        <fullName evidence="1">Uncharacterized protein</fullName>
    </submittedName>
</protein>
<reference evidence="1" key="2">
    <citation type="journal article" date="2015" name="Fish Shellfish Immunol.">
        <title>Early steps in the European eel (Anguilla anguilla)-Vibrio vulnificus interaction in the gills: Role of the RtxA13 toxin.</title>
        <authorList>
            <person name="Callol A."/>
            <person name="Pajuelo D."/>
            <person name="Ebbesson L."/>
            <person name="Teles M."/>
            <person name="MacKenzie S."/>
            <person name="Amaro C."/>
        </authorList>
    </citation>
    <scope>NUCLEOTIDE SEQUENCE</scope>
</reference>
<organism evidence="1">
    <name type="scientific">Anguilla anguilla</name>
    <name type="common">European freshwater eel</name>
    <name type="synonym">Muraena anguilla</name>
    <dbReference type="NCBI Taxonomy" id="7936"/>
    <lineage>
        <taxon>Eukaryota</taxon>
        <taxon>Metazoa</taxon>
        <taxon>Chordata</taxon>
        <taxon>Craniata</taxon>
        <taxon>Vertebrata</taxon>
        <taxon>Euteleostomi</taxon>
        <taxon>Actinopterygii</taxon>
        <taxon>Neopterygii</taxon>
        <taxon>Teleostei</taxon>
        <taxon>Anguilliformes</taxon>
        <taxon>Anguillidae</taxon>
        <taxon>Anguilla</taxon>
    </lineage>
</organism>
<reference evidence="1" key="1">
    <citation type="submission" date="2014-11" db="EMBL/GenBank/DDBJ databases">
        <authorList>
            <person name="Amaro Gonzalez C."/>
        </authorList>
    </citation>
    <scope>NUCLEOTIDE SEQUENCE</scope>
</reference>